<dbReference type="PROSITE" id="PS51257">
    <property type="entry name" value="PROKAR_LIPOPROTEIN"/>
    <property type="match status" value="1"/>
</dbReference>
<dbReference type="RefSeq" id="WP_183309802.1">
    <property type="nucleotide sequence ID" value="NZ_JACIEW010000001.1"/>
</dbReference>
<accession>A0A7W6NAM0</accession>
<evidence type="ECO:0000313" key="2">
    <source>
        <dbReference type="EMBL" id="MBB4051072.1"/>
    </source>
</evidence>
<feature type="chain" id="PRO_5030966072" evidence="1">
    <location>
        <begin position="23"/>
        <end position="275"/>
    </location>
</feature>
<protein>
    <submittedName>
        <fullName evidence="2">Uncharacterized protein</fullName>
    </submittedName>
</protein>
<organism evidence="2 3">
    <name type="scientific">Devosia subaequoris</name>
    <dbReference type="NCBI Taxonomy" id="395930"/>
    <lineage>
        <taxon>Bacteria</taxon>
        <taxon>Pseudomonadati</taxon>
        <taxon>Pseudomonadota</taxon>
        <taxon>Alphaproteobacteria</taxon>
        <taxon>Hyphomicrobiales</taxon>
        <taxon>Devosiaceae</taxon>
        <taxon>Devosia</taxon>
    </lineage>
</organism>
<sequence length="275" mass="31639">MSERRRGWFFRTFALIAMAALAAGCVARPVGDFGRAQPSVLHDQVMPNAGQLIATNRKEPVSNFNQTDQEREMHDRTWRFLIAAHSRDWMFDASVELQRTRIGPARDYSYGVERYYTWLRTTQYRSSPTRYNTVGRHILADIDTLPTTFLSICAVEEVDRQRRVALAELSGIEDSVAGNVAARHAENQWHIEWFVRALNYRYQSYSYALDHLLVETPHEQSMSVDENLRRMRPWVDRANRGDFCSSNSGSGSGHGVTIPSRFQTMVYDKEVVVPK</sequence>
<comment type="caution">
    <text evidence="2">The sequence shown here is derived from an EMBL/GenBank/DDBJ whole genome shotgun (WGS) entry which is preliminary data.</text>
</comment>
<evidence type="ECO:0000256" key="1">
    <source>
        <dbReference type="SAM" id="SignalP"/>
    </source>
</evidence>
<reference evidence="2 3" key="1">
    <citation type="submission" date="2020-08" db="EMBL/GenBank/DDBJ databases">
        <title>Genomic Encyclopedia of Type Strains, Phase IV (KMG-IV): sequencing the most valuable type-strain genomes for metagenomic binning, comparative biology and taxonomic classification.</title>
        <authorList>
            <person name="Goeker M."/>
        </authorList>
    </citation>
    <scope>NUCLEOTIDE SEQUENCE [LARGE SCALE GENOMIC DNA]</scope>
    <source>
        <strain evidence="2 3">DSM 23447</strain>
    </source>
</reference>
<dbReference type="Proteomes" id="UP000547011">
    <property type="component" value="Unassembled WGS sequence"/>
</dbReference>
<name>A0A7W6NAM0_9HYPH</name>
<dbReference type="EMBL" id="JACIEW010000001">
    <property type="protein sequence ID" value="MBB4051072.1"/>
    <property type="molecule type" value="Genomic_DNA"/>
</dbReference>
<feature type="signal peptide" evidence="1">
    <location>
        <begin position="1"/>
        <end position="22"/>
    </location>
</feature>
<keyword evidence="3" id="KW-1185">Reference proteome</keyword>
<gene>
    <name evidence="2" type="ORF">GGR20_000690</name>
</gene>
<keyword evidence="1" id="KW-0732">Signal</keyword>
<dbReference type="AlphaFoldDB" id="A0A7W6NAM0"/>
<evidence type="ECO:0000313" key="3">
    <source>
        <dbReference type="Proteomes" id="UP000547011"/>
    </source>
</evidence>
<proteinExistence type="predicted"/>